<dbReference type="PROSITE" id="PS51371">
    <property type="entry name" value="CBS"/>
    <property type="match status" value="1"/>
</dbReference>
<dbReference type="SUPFAM" id="SSF47384">
    <property type="entry name" value="Homodimeric domain of signal transducing histidine kinase"/>
    <property type="match status" value="1"/>
</dbReference>
<evidence type="ECO:0000259" key="9">
    <source>
        <dbReference type="PROSITE" id="PS51371"/>
    </source>
</evidence>
<organism evidence="10 11">
    <name type="scientific">Tistlia consotensis USBA 355</name>
    <dbReference type="NCBI Taxonomy" id="560819"/>
    <lineage>
        <taxon>Bacteria</taxon>
        <taxon>Pseudomonadati</taxon>
        <taxon>Pseudomonadota</taxon>
        <taxon>Alphaproteobacteria</taxon>
        <taxon>Rhodospirillales</taxon>
        <taxon>Rhodovibrionaceae</taxon>
        <taxon>Tistlia</taxon>
    </lineage>
</organism>
<dbReference type="GO" id="GO:0000155">
    <property type="term" value="F:phosphorelay sensor kinase activity"/>
    <property type="evidence" value="ECO:0007669"/>
    <property type="project" value="InterPro"/>
</dbReference>
<evidence type="ECO:0000256" key="5">
    <source>
        <dbReference type="ARBA" id="ARBA00022777"/>
    </source>
</evidence>
<dbReference type="Pfam" id="PF00571">
    <property type="entry name" value="CBS"/>
    <property type="match status" value="1"/>
</dbReference>
<evidence type="ECO:0000256" key="4">
    <source>
        <dbReference type="ARBA" id="ARBA00022679"/>
    </source>
</evidence>
<keyword evidence="4" id="KW-0808">Transferase</keyword>
<keyword evidence="6" id="KW-0902">Two-component regulatory system</keyword>
<dbReference type="STRING" id="560819.SAMN05428998_14921"/>
<accession>A0A1Y6CWB2</accession>
<dbReference type="InterPro" id="IPR000644">
    <property type="entry name" value="CBS_dom"/>
</dbReference>
<evidence type="ECO:0000256" key="2">
    <source>
        <dbReference type="ARBA" id="ARBA00012438"/>
    </source>
</evidence>
<dbReference type="PANTHER" id="PTHR43711">
    <property type="entry name" value="TWO-COMPONENT HISTIDINE KINASE"/>
    <property type="match status" value="1"/>
</dbReference>
<gene>
    <name evidence="10" type="ORF">SAMN05428998_14921</name>
</gene>
<dbReference type="Pfam" id="PF02518">
    <property type="entry name" value="HATPase_c"/>
    <property type="match status" value="1"/>
</dbReference>
<dbReference type="SUPFAM" id="SSF54631">
    <property type="entry name" value="CBS-domain pair"/>
    <property type="match status" value="1"/>
</dbReference>
<feature type="domain" description="CBS" evidence="9">
    <location>
        <begin position="34"/>
        <end position="92"/>
    </location>
</feature>
<keyword evidence="11" id="KW-1185">Reference proteome</keyword>
<dbReference type="InterPro" id="IPR003594">
    <property type="entry name" value="HATPase_dom"/>
</dbReference>
<dbReference type="Gene3D" id="3.10.580.10">
    <property type="entry name" value="CBS-domain"/>
    <property type="match status" value="1"/>
</dbReference>
<dbReference type="Pfam" id="PF00512">
    <property type="entry name" value="HisKA"/>
    <property type="match status" value="1"/>
</dbReference>
<dbReference type="InterPro" id="IPR046342">
    <property type="entry name" value="CBS_dom_sf"/>
</dbReference>
<dbReference type="InterPro" id="IPR036097">
    <property type="entry name" value="HisK_dim/P_sf"/>
</dbReference>
<dbReference type="Proteomes" id="UP000192917">
    <property type="component" value="Unassembled WGS sequence"/>
</dbReference>
<evidence type="ECO:0000313" key="10">
    <source>
        <dbReference type="EMBL" id="SMF83349.1"/>
    </source>
</evidence>
<dbReference type="InterPro" id="IPR005467">
    <property type="entry name" value="His_kinase_dom"/>
</dbReference>
<evidence type="ECO:0000256" key="6">
    <source>
        <dbReference type="ARBA" id="ARBA00023012"/>
    </source>
</evidence>
<dbReference type="EC" id="2.7.13.3" evidence="2"/>
<dbReference type="Gene3D" id="1.10.287.130">
    <property type="match status" value="1"/>
</dbReference>
<keyword evidence="5 10" id="KW-0418">Kinase</keyword>
<dbReference type="AlphaFoldDB" id="A0A1Y6CWB2"/>
<evidence type="ECO:0000259" key="8">
    <source>
        <dbReference type="PROSITE" id="PS50109"/>
    </source>
</evidence>
<comment type="catalytic activity">
    <reaction evidence="1">
        <text>ATP + protein L-histidine = ADP + protein N-phospho-L-histidine.</text>
        <dbReference type="EC" id="2.7.13.3"/>
    </reaction>
</comment>
<keyword evidence="3" id="KW-0597">Phosphoprotein</keyword>
<dbReference type="EMBL" id="FWZX01000049">
    <property type="protein sequence ID" value="SMF83349.1"/>
    <property type="molecule type" value="Genomic_DNA"/>
</dbReference>
<dbReference type="InterPro" id="IPR003661">
    <property type="entry name" value="HisK_dim/P_dom"/>
</dbReference>
<evidence type="ECO:0000256" key="7">
    <source>
        <dbReference type="PROSITE-ProRule" id="PRU00703"/>
    </source>
</evidence>
<dbReference type="PANTHER" id="PTHR43711:SF1">
    <property type="entry name" value="HISTIDINE KINASE 1"/>
    <property type="match status" value="1"/>
</dbReference>
<dbReference type="CDD" id="cd00082">
    <property type="entry name" value="HisKA"/>
    <property type="match status" value="1"/>
</dbReference>
<dbReference type="SMART" id="SM00388">
    <property type="entry name" value="HisKA"/>
    <property type="match status" value="1"/>
</dbReference>
<evidence type="ECO:0000313" key="11">
    <source>
        <dbReference type="Proteomes" id="UP000192917"/>
    </source>
</evidence>
<dbReference type="InterPro" id="IPR004358">
    <property type="entry name" value="Sig_transdc_His_kin-like_C"/>
</dbReference>
<keyword evidence="7" id="KW-0129">CBS domain</keyword>
<protein>
    <recommendedName>
        <fullName evidence="2">histidine kinase</fullName>
        <ecNumber evidence="2">2.7.13.3</ecNumber>
    </recommendedName>
</protein>
<name>A0A1Y6CWB2_9PROT</name>
<dbReference type="InterPro" id="IPR036890">
    <property type="entry name" value="HATPase_C_sf"/>
</dbReference>
<dbReference type="SUPFAM" id="SSF55874">
    <property type="entry name" value="ATPase domain of HSP90 chaperone/DNA topoisomerase II/histidine kinase"/>
    <property type="match status" value="1"/>
</dbReference>
<dbReference type="Gene3D" id="3.30.565.10">
    <property type="entry name" value="Histidine kinase-like ATPase, C-terminal domain"/>
    <property type="match status" value="1"/>
</dbReference>
<dbReference type="CDD" id="cd16922">
    <property type="entry name" value="HATPase_EvgS-ArcB-TorS-like"/>
    <property type="match status" value="1"/>
</dbReference>
<proteinExistence type="predicted"/>
<dbReference type="SMART" id="SM00387">
    <property type="entry name" value="HATPase_c"/>
    <property type="match status" value="1"/>
</dbReference>
<sequence length="418" mass="45294">MWPDLGGPVTDACAERRAEEAAPSDPAERRIGPLARRLPPIPASLSCSETFAIFEGQPGLRGLAVQEEGRPLGMVSRDTLMISITNPVRHALYERRPIRLLMNRSPLIVDAEMTVDEVFELIAESRGAALGEGFIVTRGGTYLGVGSSLDLLRESVLTQRQRILELELARRAAEQASEAKSSFLANLSHELRTPLNAVIGFAELLESAVVGPLNERQLGYLRDIHGSGHLLLRLISDLLDLSRAESGRLDLFEEQVGLSALVESGARTLSPRARSHGLELAVDLPGDPLLVLGDERKLLQVLLNLGTNAVKFTPRGGRVVLRAGIDTDAGPFFEVEDSGIGIAEEELPKVLETFGRSDDPFTRRTEGAGLGLSLCRAFVELHGGRLELASRLGEGTRVRAALPAARLLEAEQPRLERA</sequence>
<dbReference type="InterPro" id="IPR050736">
    <property type="entry name" value="Sensor_HK_Regulatory"/>
</dbReference>
<dbReference type="PROSITE" id="PS50109">
    <property type="entry name" value="HIS_KIN"/>
    <property type="match status" value="1"/>
</dbReference>
<dbReference type="PRINTS" id="PR00344">
    <property type="entry name" value="BCTRLSENSOR"/>
</dbReference>
<evidence type="ECO:0000256" key="3">
    <source>
        <dbReference type="ARBA" id="ARBA00022553"/>
    </source>
</evidence>
<reference evidence="10 11" key="1">
    <citation type="submission" date="2017-04" db="EMBL/GenBank/DDBJ databases">
        <authorList>
            <person name="Afonso C.L."/>
            <person name="Miller P.J."/>
            <person name="Scott M.A."/>
            <person name="Spackman E."/>
            <person name="Goraichik I."/>
            <person name="Dimitrov K.M."/>
            <person name="Suarez D.L."/>
            <person name="Swayne D.E."/>
        </authorList>
    </citation>
    <scope>NUCLEOTIDE SEQUENCE [LARGE SCALE GENOMIC DNA]</scope>
    <source>
        <strain evidence="10 11">USBA 355</strain>
    </source>
</reference>
<feature type="domain" description="Histidine kinase" evidence="8">
    <location>
        <begin position="186"/>
        <end position="406"/>
    </location>
</feature>
<evidence type="ECO:0000256" key="1">
    <source>
        <dbReference type="ARBA" id="ARBA00000085"/>
    </source>
</evidence>